<dbReference type="Proteomes" id="UP000011543">
    <property type="component" value="Unassembled WGS sequence"/>
</dbReference>
<dbReference type="PRINTS" id="PR00081">
    <property type="entry name" value="GDHRDH"/>
</dbReference>
<evidence type="ECO:0000256" key="1">
    <source>
        <dbReference type="ARBA" id="ARBA00006484"/>
    </source>
</evidence>
<comment type="caution">
    <text evidence="3">The sequence shown here is derived from an EMBL/GenBank/DDBJ whole genome shotgun (WGS) entry which is preliminary data.</text>
</comment>
<organism evidence="3 4">
    <name type="scientific">Natrialba magadii (strain ATCC 43099 / DSM 3394 / CCM 3739 / CIP 104546 / IAM 13178 / JCM 8861 / NBRC 102185 / NCIMB 2190 / MS3)</name>
    <name type="common">Natronobacterium magadii</name>
    <dbReference type="NCBI Taxonomy" id="547559"/>
    <lineage>
        <taxon>Archaea</taxon>
        <taxon>Methanobacteriati</taxon>
        <taxon>Methanobacteriota</taxon>
        <taxon>Stenosarchaea group</taxon>
        <taxon>Halobacteria</taxon>
        <taxon>Halobacteriales</taxon>
        <taxon>Natrialbaceae</taxon>
        <taxon>Natrialba</taxon>
    </lineage>
</organism>
<dbReference type="PANTHER" id="PTHR44196">
    <property type="entry name" value="DEHYDROGENASE/REDUCTASE SDR FAMILY MEMBER 7B"/>
    <property type="match status" value="1"/>
</dbReference>
<dbReference type="CDD" id="cd05233">
    <property type="entry name" value="SDR_c"/>
    <property type="match status" value="1"/>
</dbReference>
<dbReference type="SUPFAM" id="SSF51735">
    <property type="entry name" value="NAD(P)-binding Rossmann-fold domains"/>
    <property type="match status" value="1"/>
</dbReference>
<dbReference type="PANTHER" id="PTHR44196:SF1">
    <property type="entry name" value="DEHYDROGENASE_REDUCTASE SDR FAMILY MEMBER 7B"/>
    <property type="match status" value="1"/>
</dbReference>
<accession>L9V5F1</accession>
<gene>
    <name evidence="3" type="ORF">C500_06144</name>
</gene>
<comment type="similarity">
    <text evidence="1">Belongs to the short-chain dehydrogenases/reductases (SDR) family.</text>
</comment>
<dbReference type="Gene3D" id="3.40.50.720">
    <property type="entry name" value="NAD(P)-binding Rossmann-like Domain"/>
    <property type="match status" value="1"/>
</dbReference>
<proteinExistence type="inferred from homology"/>
<dbReference type="InterPro" id="IPR002347">
    <property type="entry name" value="SDR_fam"/>
</dbReference>
<dbReference type="RefSeq" id="WP_004214840.1">
    <property type="nucleotide sequence ID" value="NC_013922.1"/>
</dbReference>
<name>L9V5F1_NATMM</name>
<dbReference type="GO" id="GO:0016491">
    <property type="term" value="F:oxidoreductase activity"/>
    <property type="evidence" value="ECO:0007669"/>
    <property type="project" value="UniProtKB-KW"/>
</dbReference>
<protein>
    <submittedName>
        <fullName evidence="3">Short-chain dehydrogenase/reductase SDR</fullName>
    </submittedName>
</protein>
<dbReference type="GO" id="GO:0016020">
    <property type="term" value="C:membrane"/>
    <property type="evidence" value="ECO:0007669"/>
    <property type="project" value="TreeGrafter"/>
</dbReference>
<dbReference type="OrthoDB" id="161871at2157"/>
<dbReference type="FunFam" id="3.40.50.720:FF:000084">
    <property type="entry name" value="Short-chain dehydrogenase reductase"/>
    <property type="match status" value="1"/>
</dbReference>
<dbReference type="InterPro" id="IPR036291">
    <property type="entry name" value="NAD(P)-bd_dom_sf"/>
</dbReference>
<dbReference type="PATRIC" id="fig|547559.17.peg.1189"/>
<evidence type="ECO:0000313" key="4">
    <source>
        <dbReference type="Proteomes" id="UP000011543"/>
    </source>
</evidence>
<reference evidence="3 4" key="1">
    <citation type="journal article" date="2014" name="PLoS Genet.">
        <title>Phylogenetically driven sequencing of extremely halophilic archaea reveals strategies for static and dynamic osmo-response.</title>
        <authorList>
            <person name="Becker E.A."/>
            <person name="Seitzer P.M."/>
            <person name="Tritt A."/>
            <person name="Larsen D."/>
            <person name="Krusor M."/>
            <person name="Yao A.I."/>
            <person name="Wu D."/>
            <person name="Madern D."/>
            <person name="Eisen J.A."/>
            <person name="Darling A.E."/>
            <person name="Facciotti M.T."/>
        </authorList>
    </citation>
    <scope>NUCLEOTIDE SEQUENCE [LARGE SCALE GENOMIC DNA]</scope>
    <source>
        <strain evidence="4">ATCC 43099 / DSM 3394 / CCM 3739 / CIP 104546 / IAM 13178 / JCM 8861 / NBRC 102185 / NCIMB 2190 / MS3</strain>
    </source>
</reference>
<evidence type="ECO:0000313" key="3">
    <source>
        <dbReference type="EMBL" id="ELY31568.1"/>
    </source>
</evidence>
<evidence type="ECO:0000256" key="2">
    <source>
        <dbReference type="ARBA" id="ARBA00023002"/>
    </source>
</evidence>
<keyword evidence="2" id="KW-0560">Oxidoreductase</keyword>
<dbReference type="EMBL" id="AOHS01000025">
    <property type="protein sequence ID" value="ELY31568.1"/>
    <property type="molecule type" value="Genomic_DNA"/>
</dbReference>
<dbReference type="GeneID" id="8825710"/>
<dbReference type="AlphaFoldDB" id="L9V5F1"/>
<sequence>MDENTLQGKSALVTGASAGIGRETVRALADEGMNVALAARRADELDELAGAVEAEYGVETVAVPTDVTDEAAVDDLVAETVETFGGLDVVVANAGTGTERGVGIEELDTEQYRTVMDVNTDGMFFTTRAAVPHLEESAGTIVFVGSFAGKFPRSGSPVYAGTKWWTRGFALSLAAQVGPDDIGVTVINPSEVRTEFGKEYRDEAELSKQRYEPGEITEPADIAAAVVFAAQQEPPNTVTEIDLYRRDKFEMM</sequence>
<dbReference type="Pfam" id="PF00106">
    <property type="entry name" value="adh_short"/>
    <property type="match status" value="1"/>
</dbReference>